<reference evidence="3 4" key="1">
    <citation type="journal article" date="2012" name="Nat. Biotechnol.">
        <title>Draft genome sequence of pigeonpea (Cajanus cajan), an orphan legume crop of resource-poor farmers.</title>
        <authorList>
            <person name="Varshney R.K."/>
            <person name="Chen W."/>
            <person name="Li Y."/>
            <person name="Bharti A.K."/>
            <person name="Saxena R.K."/>
            <person name="Schlueter J.A."/>
            <person name="Donoghue M.T."/>
            <person name="Azam S."/>
            <person name="Fan G."/>
            <person name="Whaley A.M."/>
            <person name="Farmer A.D."/>
            <person name="Sheridan J."/>
            <person name="Iwata A."/>
            <person name="Tuteja R."/>
            <person name="Penmetsa R.V."/>
            <person name="Wu W."/>
            <person name="Upadhyaya H.D."/>
            <person name="Yang S.P."/>
            <person name="Shah T."/>
            <person name="Saxena K.B."/>
            <person name="Michael T."/>
            <person name="McCombie W.R."/>
            <person name="Yang B."/>
            <person name="Zhang G."/>
            <person name="Yang H."/>
            <person name="Wang J."/>
            <person name="Spillane C."/>
            <person name="Cook D.R."/>
            <person name="May G.D."/>
            <person name="Xu X."/>
            <person name="Jackson S.A."/>
        </authorList>
    </citation>
    <scope>NUCLEOTIDE SEQUENCE [LARGE SCALE GENOMIC DNA]</scope>
    <source>
        <strain evidence="4">cv. Asha</strain>
    </source>
</reference>
<dbReference type="PANTHER" id="PTHR32009">
    <property type="entry name" value="TMV RESISTANCE PROTEIN N-LIKE"/>
    <property type="match status" value="1"/>
</dbReference>
<dbReference type="GO" id="GO:0007165">
    <property type="term" value="P:signal transduction"/>
    <property type="evidence" value="ECO:0007669"/>
    <property type="project" value="InterPro"/>
</dbReference>
<dbReference type="OrthoDB" id="6078042at2759"/>
<dbReference type="Proteomes" id="UP000075243">
    <property type="component" value="Chromosome 8"/>
</dbReference>
<accession>A0A151T7C0</accession>
<dbReference type="InterPro" id="IPR035897">
    <property type="entry name" value="Toll_tir_struct_dom_sf"/>
</dbReference>
<feature type="domain" description="TIR" evidence="2">
    <location>
        <begin position="15"/>
        <end position="138"/>
    </location>
</feature>
<dbReference type="EMBL" id="CM003610">
    <property type="protein sequence ID" value="KYP62958.1"/>
    <property type="molecule type" value="Genomic_DNA"/>
</dbReference>
<evidence type="ECO:0000313" key="3">
    <source>
        <dbReference type="EMBL" id="KYP62958.1"/>
    </source>
</evidence>
<gene>
    <name evidence="3" type="ORF">KK1_017519</name>
</gene>
<dbReference type="OMA" id="DWMELQR"/>
<dbReference type="Gene3D" id="3.40.50.10140">
    <property type="entry name" value="Toll/interleukin-1 receptor homology (TIR) domain"/>
    <property type="match status" value="1"/>
</dbReference>
<dbReference type="PROSITE" id="PS50104">
    <property type="entry name" value="TIR"/>
    <property type="match status" value="1"/>
</dbReference>
<evidence type="ECO:0000313" key="4">
    <source>
        <dbReference type="Proteomes" id="UP000075243"/>
    </source>
</evidence>
<dbReference type="AlphaFoldDB" id="A0A151T7C0"/>
<evidence type="ECO:0000259" key="2">
    <source>
        <dbReference type="PROSITE" id="PS50104"/>
    </source>
</evidence>
<evidence type="ECO:0000256" key="1">
    <source>
        <dbReference type="ARBA" id="ARBA00023027"/>
    </source>
</evidence>
<sequence>MKQFRGKQCHKIAQPMYDVFINYRKADSGRAFVPLLYDHLMNKGIRPFLDTKSMKPGNKLFHQINNAIHSSKVGVSVLTRRFCDSHFCLHELRLLNESNKRLIPIFYDIKPSQLQLKANARYPPQLLQKFVAALEETKYTVGIAFDSLNGDWMELQRKISDAVIMNLLELEDEENRNTPAC</sequence>
<dbReference type="PANTHER" id="PTHR32009:SF131">
    <property type="entry name" value="OS07G0566800 PROTEIN"/>
    <property type="match status" value="1"/>
</dbReference>
<dbReference type="SUPFAM" id="SSF52200">
    <property type="entry name" value="Toll/Interleukin receptor TIR domain"/>
    <property type="match status" value="1"/>
</dbReference>
<dbReference type="Pfam" id="PF01582">
    <property type="entry name" value="TIR"/>
    <property type="match status" value="1"/>
</dbReference>
<keyword evidence="4" id="KW-1185">Reference proteome</keyword>
<proteinExistence type="predicted"/>
<dbReference type="InterPro" id="IPR000157">
    <property type="entry name" value="TIR_dom"/>
</dbReference>
<dbReference type="Gramene" id="C.cajan_17014.t">
    <property type="protein sequence ID" value="C.cajan_17014.t"/>
    <property type="gene ID" value="C.cajan_17014"/>
</dbReference>
<keyword evidence="1" id="KW-0520">NAD</keyword>
<name>A0A151T7C0_CAJCA</name>
<protein>
    <submittedName>
        <fullName evidence="3">TMV resistance protein N</fullName>
    </submittedName>
</protein>
<dbReference type="SMART" id="SM00255">
    <property type="entry name" value="TIR"/>
    <property type="match status" value="1"/>
</dbReference>
<organism evidence="3 4">
    <name type="scientific">Cajanus cajan</name>
    <name type="common">Pigeon pea</name>
    <name type="synonym">Cajanus indicus</name>
    <dbReference type="NCBI Taxonomy" id="3821"/>
    <lineage>
        <taxon>Eukaryota</taxon>
        <taxon>Viridiplantae</taxon>
        <taxon>Streptophyta</taxon>
        <taxon>Embryophyta</taxon>
        <taxon>Tracheophyta</taxon>
        <taxon>Spermatophyta</taxon>
        <taxon>Magnoliopsida</taxon>
        <taxon>eudicotyledons</taxon>
        <taxon>Gunneridae</taxon>
        <taxon>Pentapetalae</taxon>
        <taxon>rosids</taxon>
        <taxon>fabids</taxon>
        <taxon>Fabales</taxon>
        <taxon>Fabaceae</taxon>
        <taxon>Papilionoideae</taxon>
        <taxon>50 kb inversion clade</taxon>
        <taxon>NPAAA clade</taxon>
        <taxon>indigoferoid/millettioid clade</taxon>
        <taxon>Phaseoleae</taxon>
        <taxon>Cajanus</taxon>
    </lineage>
</organism>